<dbReference type="EMBL" id="PEOG01000064">
    <property type="protein sequence ID" value="PIM51462.1"/>
    <property type="molecule type" value="Genomic_DNA"/>
</dbReference>
<dbReference type="GO" id="GO:0005886">
    <property type="term" value="C:plasma membrane"/>
    <property type="evidence" value="ECO:0007669"/>
    <property type="project" value="UniProtKB-SubCell"/>
</dbReference>
<evidence type="ECO:0000313" key="8">
    <source>
        <dbReference type="EMBL" id="PIM51462.1"/>
    </source>
</evidence>
<protein>
    <recommendedName>
        <fullName evidence="7">Major facilitator superfamily (MFS) profile domain-containing protein</fullName>
    </recommendedName>
</protein>
<keyword evidence="4 6" id="KW-1133">Transmembrane helix</keyword>
<dbReference type="InterPro" id="IPR036259">
    <property type="entry name" value="MFS_trans_sf"/>
</dbReference>
<feature type="transmembrane region" description="Helical" evidence="6">
    <location>
        <begin position="263"/>
        <end position="284"/>
    </location>
</feature>
<reference evidence="8 9" key="1">
    <citation type="submission" date="2017-11" db="EMBL/GenBank/DDBJ databases">
        <title>Draft genome sequence of Mitsuaria sp. HWN-4.</title>
        <authorList>
            <person name="Gundlapally S.R."/>
        </authorList>
    </citation>
    <scope>NUCLEOTIDE SEQUENCE [LARGE SCALE GENOMIC DNA]</scope>
    <source>
        <strain evidence="8 9">HWN-4</strain>
    </source>
</reference>
<dbReference type="Proteomes" id="UP000231501">
    <property type="component" value="Unassembled WGS sequence"/>
</dbReference>
<feature type="transmembrane region" description="Helical" evidence="6">
    <location>
        <begin position="296"/>
        <end position="321"/>
    </location>
</feature>
<dbReference type="SUPFAM" id="SSF103473">
    <property type="entry name" value="MFS general substrate transporter"/>
    <property type="match status" value="1"/>
</dbReference>
<dbReference type="GO" id="GO:0022857">
    <property type="term" value="F:transmembrane transporter activity"/>
    <property type="evidence" value="ECO:0007669"/>
    <property type="project" value="InterPro"/>
</dbReference>
<keyword evidence="2" id="KW-1003">Cell membrane</keyword>
<dbReference type="InterPro" id="IPR050189">
    <property type="entry name" value="MFS_Efflux_Transporters"/>
</dbReference>
<dbReference type="AlphaFoldDB" id="A0A2G9C533"/>
<feature type="domain" description="Major facilitator superfamily (MFS) profile" evidence="7">
    <location>
        <begin position="2"/>
        <end position="387"/>
    </location>
</feature>
<keyword evidence="5 6" id="KW-0472">Membrane</keyword>
<feature type="transmembrane region" description="Helical" evidence="6">
    <location>
        <begin position="33"/>
        <end position="56"/>
    </location>
</feature>
<sequence length="409" mass="40905">MRILLYYLCGVFAAAQLGKLAALSPPIARELQLGLAAMAALTSLLEVCGATLGGIAGRWLPRVGLRSSLSAAALALALGAAAAAFAQDLVTLALARLVESLGYLAIVVAAPVLIARESEGRRQAAAMALWSTFVPVGMAVGAWAYAQAAGAVGWRSAQALSVAGGLLLWVSLRAVSEDEAATAPTPRPSSGGPGATGALLWALVAAFGAYAIAEVGLLALLPSLLTQGGMPLGTAGGWTAAAALANVPASAIGAWLLKRRGALSPAIAVGMAVSLGLSGLLFLAALRDGGQASLQALLAIGVNAASGVFPSLVFALLPLAARTPERLALASGRLTQFGASGALLGPPLMGAVVEHWGWSAAGGLALALSALAIPLALFAWRRLAQSSEEKPEACTIGPHCARSAASRRV</sequence>
<evidence type="ECO:0000256" key="2">
    <source>
        <dbReference type="ARBA" id="ARBA00022475"/>
    </source>
</evidence>
<evidence type="ECO:0000256" key="4">
    <source>
        <dbReference type="ARBA" id="ARBA00022989"/>
    </source>
</evidence>
<evidence type="ECO:0000259" key="7">
    <source>
        <dbReference type="PROSITE" id="PS50850"/>
    </source>
</evidence>
<comment type="subcellular location">
    <subcellularLocation>
        <location evidence="1">Cell membrane</location>
        <topology evidence="1">Multi-pass membrane protein</topology>
    </subcellularLocation>
</comment>
<dbReference type="Gene3D" id="1.20.1250.20">
    <property type="entry name" value="MFS general substrate transporter like domains"/>
    <property type="match status" value="2"/>
</dbReference>
<evidence type="ECO:0000256" key="5">
    <source>
        <dbReference type="ARBA" id="ARBA00023136"/>
    </source>
</evidence>
<keyword evidence="9" id="KW-1185">Reference proteome</keyword>
<dbReference type="PANTHER" id="PTHR43124">
    <property type="entry name" value="PURINE EFFLUX PUMP PBUE"/>
    <property type="match status" value="1"/>
</dbReference>
<dbReference type="InterPro" id="IPR011701">
    <property type="entry name" value="MFS"/>
</dbReference>
<dbReference type="InterPro" id="IPR020846">
    <property type="entry name" value="MFS_dom"/>
</dbReference>
<dbReference type="OrthoDB" id="8586858at2"/>
<feature type="transmembrane region" description="Helical" evidence="6">
    <location>
        <begin position="237"/>
        <end position="257"/>
    </location>
</feature>
<evidence type="ECO:0000256" key="6">
    <source>
        <dbReference type="SAM" id="Phobius"/>
    </source>
</evidence>
<evidence type="ECO:0000313" key="9">
    <source>
        <dbReference type="Proteomes" id="UP000231501"/>
    </source>
</evidence>
<feature type="transmembrane region" description="Helical" evidence="6">
    <location>
        <begin position="93"/>
        <end position="115"/>
    </location>
</feature>
<dbReference type="PANTHER" id="PTHR43124:SF3">
    <property type="entry name" value="CHLORAMPHENICOL EFFLUX PUMP RV0191"/>
    <property type="match status" value="1"/>
</dbReference>
<proteinExistence type="predicted"/>
<feature type="transmembrane region" description="Helical" evidence="6">
    <location>
        <begin position="198"/>
        <end position="225"/>
    </location>
</feature>
<name>A0A2G9C533_9BURK</name>
<feature type="transmembrane region" description="Helical" evidence="6">
    <location>
        <begin position="68"/>
        <end position="87"/>
    </location>
</feature>
<dbReference type="Pfam" id="PF07690">
    <property type="entry name" value="MFS_1"/>
    <property type="match status" value="1"/>
</dbReference>
<evidence type="ECO:0000256" key="3">
    <source>
        <dbReference type="ARBA" id="ARBA00022692"/>
    </source>
</evidence>
<accession>A0A2G9C533</accession>
<dbReference type="PROSITE" id="PS50850">
    <property type="entry name" value="MFS"/>
    <property type="match status" value="1"/>
</dbReference>
<feature type="transmembrane region" description="Helical" evidence="6">
    <location>
        <begin position="127"/>
        <end position="146"/>
    </location>
</feature>
<comment type="caution">
    <text evidence="8">The sequence shown here is derived from an EMBL/GenBank/DDBJ whole genome shotgun (WGS) entry which is preliminary data.</text>
</comment>
<evidence type="ECO:0000256" key="1">
    <source>
        <dbReference type="ARBA" id="ARBA00004651"/>
    </source>
</evidence>
<gene>
    <name evidence="8" type="ORF">CS062_19765</name>
</gene>
<organism evidence="8 9">
    <name type="scientific">Roseateles chitinivorans</name>
    <dbReference type="NCBI Taxonomy" id="2917965"/>
    <lineage>
        <taxon>Bacteria</taxon>
        <taxon>Pseudomonadati</taxon>
        <taxon>Pseudomonadota</taxon>
        <taxon>Betaproteobacteria</taxon>
        <taxon>Burkholderiales</taxon>
        <taxon>Sphaerotilaceae</taxon>
        <taxon>Roseateles</taxon>
    </lineage>
</organism>
<dbReference type="RefSeq" id="WP_099863293.1">
    <property type="nucleotide sequence ID" value="NZ_PEOG01000064.1"/>
</dbReference>
<dbReference type="CDD" id="cd06174">
    <property type="entry name" value="MFS"/>
    <property type="match status" value="1"/>
</dbReference>
<keyword evidence="3 6" id="KW-0812">Transmembrane</keyword>
<feature type="transmembrane region" description="Helical" evidence="6">
    <location>
        <begin position="356"/>
        <end position="380"/>
    </location>
</feature>